<dbReference type="Gene3D" id="2.30.30.30">
    <property type="match status" value="1"/>
</dbReference>
<evidence type="ECO:0000313" key="6">
    <source>
        <dbReference type="EMBL" id="EWC45690.1"/>
    </source>
</evidence>
<feature type="domain" description="KOW" evidence="5">
    <location>
        <begin position="49"/>
        <end position="76"/>
    </location>
</feature>
<dbReference type="GO" id="GO:0015934">
    <property type="term" value="C:large ribosomal subunit"/>
    <property type="evidence" value="ECO:0007669"/>
    <property type="project" value="InterPro"/>
</dbReference>
<keyword evidence="2 6" id="KW-0689">Ribosomal protein</keyword>
<evidence type="ECO:0000256" key="1">
    <source>
        <dbReference type="ARBA" id="ARBA00010618"/>
    </source>
</evidence>
<keyword evidence="3" id="KW-0687">Ribonucleoprotein</keyword>
<dbReference type="InterPro" id="IPR041988">
    <property type="entry name" value="Ribosomal_uL24_KOW"/>
</dbReference>
<dbReference type="Pfam" id="PF16906">
    <property type="entry name" value="Ribosomal_L26"/>
    <property type="match status" value="1"/>
</dbReference>
<dbReference type="CDD" id="cd06089">
    <property type="entry name" value="KOW_RPL26"/>
    <property type="match status" value="1"/>
</dbReference>
<protein>
    <submittedName>
        <fullName evidence="6">60S ribosomal protein L26-1</fullName>
    </submittedName>
</protein>
<dbReference type="InterPro" id="IPR008991">
    <property type="entry name" value="Translation_prot_SH3-like_sf"/>
</dbReference>
<dbReference type="SMART" id="SM00739">
    <property type="entry name" value="KOW"/>
    <property type="match status" value="1"/>
</dbReference>
<dbReference type="NCBIfam" id="TIGR01080">
    <property type="entry name" value="rplX_A_E"/>
    <property type="match status" value="1"/>
</dbReference>
<dbReference type="EMBL" id="KI966425">
    <property type="protein sequence ID" value="EWC45690.1"/>
    <property type="molecule type" value="Genomic_DNA"/>
</dbReference>
<dbReference type="GO" id="GO:0003735">
    <property type="term" value="F:structural constituent of ribosome"/>
    <property type="evidence" value="ECO:0007669"/>
    <property type="project" value="InterPro"/>
</dbReference>
<evidence type="ECO:0000313" key="7">
    <source>
        <dbReference type="Proteomes" id="UP000024837"/>
    </source>
</evidence>
<evidence type="ECO:0000256" key="2">
    <source>
        <dbReference type="ARBA" id="ARBA00022980"/>
    </source>
</evidence>
<dbReference type="InterPro" id="IPR005824">
    <property type="entry name" value="KOW"/>
</dbReference>
<dbReference type="AlphaFoldDB" id="W7I9H9"/>
<reference evidence="6 7" key="1">
    <citation type="submission" date="2013-05" db="EMBL/GenBank/DDBJ databases">
        <title>Drechslerella stenobrocha genome reveals carnivorous origination and mechanical trapping mechanism of predatory fungi.</title>
        <authorList>
            <person name="Liu X."/>
            <person name="Zhang W."/>
            <person name="Liu K."/>
        </authorList>
    </citation>
    <scope>NUCLEOTIDE SEQUENCE [LARGE SCALE GENOMIC DNA]</scope>
    <source>
        <strain evidence="6 7">248</strain>
    </source>
</reference>
<keyword evidence="7" id="KW-1185">Reference proteome</keyword>
<dbReference type="OrthoDB" id="1688503at2759"/>
<sequence>MVSVNKAIHSSRRKSRKAHFDAPSSVRRTIMSAPLSKELKEKYNVNALPIRKDDEVIITRGSHKGREGKVTSVYRLKYVIHIERVTREKVNGQSVPVGIHPSKVVITKPKLDKDREAILERKGKAGKGKGKAEE</sequence>
<dbReference type="Pfam" id="PF00467">
    <property type="entry name" value="KOW"/>
    <property type="match status" value="1"/>
</dbReference>
<dbReference type="InterPro" id="IPR014722">
    <property type="entry name" value="Rib_uL2_dom2"/>
</dbReference>
<organism evidence="6 7">
    <name type="scientific">Drechslerella stenobrocha 248</name>
    <dbReference type="NCBI Taxonomy" id="1043628"/>
    <lineage>
        <taxon>Eukaryota</taxon>
        <taxon>Fungi</taxon>
        <taxon>Dikarya</taxon>
        <taxon>Ascomycota</taxon>
        <taxon>Pezizomycotina</taxon>
        <taxon>Orbiliomycetes</taxon>
        <taxon>Orbiliales</taxon>
        <taxon>Orbiliaceae</taxon>
        <taxon>Drechslerella</taxon>
    </lineage>
</organism>
<proteinExistence type="inferred from homology"/>
<dbReference type="HOGENOM" id="CLU_093240_0_1_1"/>
<gene>
    <name evidence="6" type="ORF">DRE_05251</name>
</gene>
<dbReference type="GO" id="GO:0003723">
    <property type="term" value="F:RNA binding"/>
    <property type="evidence" value="ECO:0007669"/>
    <property type="project" value="InterPro"/>
</dbReference>
<dbReference type="PANTHER" id="PTHR11143">
    <property type="entry name" value="60S RIBOSOMAL PROTEIN L26 FAMILY MEMBER"/>
    <property type="match status" value="1"/>
</dbReference>
<evidence type="ECO:0000259" key="5">
    <source>
        <dbReference type="SMART" id="SM00739"/>
    </source>
</evidence>
<evidence type="ECO:0000256" key="3">
    <source>
        <dbReference type="ARBA" id="ARBA00023274"/>
    </source>
</evidence>
<comment type="similarity">
    <text evidence="1">Belongs to the universal ribosomal protein uL24 family.</text>
</comment>
<dbReference type="GO" id="GO:0006412">
    <property type="term" value="P:translation"/>
    <property type="evidence" value="ECO:0007669"/>
    <property type="project" value="InterPro"/>
</dbReference>
<evidence type="ECO:0000256" key="4">
    <source>
        <dbReference type="SAM" id="MobiDB-lite"/>
    </source>
</evidence>
<dbReference type="SUPFAM" id="SSF50104">
    <property type="entry name" value="Translation proteins SH3-like domain"/>
    <property type="match status" value="1"/>
</dbReference>
<dbReference type="FunFam" id="2.30.30.30:FF:000009">
    <property type="entry name" value="60S ribosomal protein L26"/>
    <property type="match status" value="1"/>
</dbReference>
<dbReference type="GO" id="GO:0030684">
    <property type="term" value="C:preribosome"/>
    <property type="evidence" value="ECO:0007669"/>
    <property type="project" value="EnsemblFungi"/>
</dbReference>
<dbReference type="Proteomes" id="UP000024837">
    <property type="component" value="Unassembled WGS sequence"/>
</dbReference>
<dbReference type="InterPro" id="IPR005756">
    <property type="entry name" value="Ribosomal_uL24_euk/arc"/>
</dbReference>
<feature type="region of interest" description="Disordered" evidence="4">
    <location>
        <begin position="1"/>
        <end position="23"/>
    </location>
</feature>
<name>W7I9H9_9PEZI</name>
<accession>W7I9H9</accession>